<evidence type="ECO:0000256" key="7">
    <source>
        <dbReference type="RuleBase" id="RU363107"/>
    </source>
</evidence>
<comment type="subcellular location">
    <subcellularLocation>
        <location evidence="2">Endomembrane system</location>
        <topology evidence="2">Multi-pass membrane protein</topology>
    </subcellularLocation>
    <subcellularLocation>
        <location evidence="7">Membrane</location>
        <topology evidence="7">Multi-pass membrane protein</topology>
    </subcellularLocation>
</comment>
<evidence type="ECO:0000256" key="5">
    <source>
        <dbReference type="ARBA" id="ARBA00022989"/>
    </source>
</evidence>
<protein>
    <recommendedName>
        <fullName evidence="7">PRA1 family protein</fullName>
    </recommendedName>
</protein>
<dbReference type="PANTHER" id="PTHR19317">
    <property type="entry name" value="PRENYLATED RAB ACCEPTOR 1-RELATED"/>
    <property type="match status" value="1"/>
</dbReference>
<evidence type="ECO:0000256" key="6">
    <source>
        <dbReference type="ARBA" id="ARBA00023136"/>
    </source>
</evidence>
<evidence type="ECO:0000256" key="1">
    <source>
        <dbReference type="ARBA" id="ARBA00002501"/>
    </source>
</evidence>
<dbReference type="PANTHER" id="PTHR19317:SF16">
    <property type="entry name" value="PRA1 FAMILY PROTEIN E"/>
    <property type="match status" value="1"/>
</dbReference>
<comment type="similarity">
    <text evidence="3 7">Belongs to the PRA1 family.</text>
</comment>
<evidence type="ECO:0000256" key="3">
    <source>
        <dbReference type="ARBA" id="ARBA00006483"/>
    </source>
</evidence>
<keyword evidence="5 7" id="KW-1133">Transmembrane helix</keyword>
<keyword evidence="4 7" id="KW-0812">Transmembrane</keyword>
<evidence type="ECO:0000313" key="9">
    <source>
        <dbReference type="Proteomes" id="UP000827721"/>
    </source>
</evidence>
<dbReference type="EMBL" id="JAFEMO010000004">
    <property type="protein sequence ID" value="KAH7571892.1"/>
    <property type="molecule type" value="Genomic_DNA"/>
</dbReference>
<name>A0ABQ8I5J0_9ROSI</name>
<evidence type="ECO:0000256" key="2">
    <source>
        <dbReference type="ARBA" id="ARBA00004127"/>
    </source>
</evidence>
<dbReference type="Proteomes" id="UP000827721">
    <property type="component" value="Unassembled WGS sequence"/>
</dbReference>
<keyword evidence="7" id="KW-0813">Transport</keyword>
<evidence type="ECO:0000256" key="4">
    <source>
        <dbReference type="ARBA" id="ARBA00022692"/>
    </source>
</evidence>
<reference evidence="8 9" key="1">
    <citation type="submission" date="2021-02" db="EMBL/GenBank/DDBJ databases">
        <title>Plant Genome Project.</title>
        <authorList>
            <person name="Zhang R.-G."/>
        </authorList>
    </citation>
    <scope>NUCLEOTIDE SEQUENCE [LARGE SCALE GENOMIC DNA]</scope>
    <source>
        <tissue evidence="8">Leaves</tissue>
    </source>
</reference>
<accession>A0ABQ8I5J0</accession>
<comment type="function">
    <text evidence="1 7">May be involved in both secretory and endocytic intracellular trafficking in the endosomal/prevacuolar compartments.</text>
</comment>
<dbReference type="InterPro" id="IPR004895">
    <property type="entry name" value="Prenylated_rab_accept_PRA1"/>
</dbReference>
<keyword evidence="9" id="KW-1185">Reference proteome</keyword>
<dbReference type="Pfam" id="PF03208">
    <property type="entry name" value="PRA1"/>
    <property type="match status" value="1"/>
</dbReference>
<feature type="transmembrane region" description="Helical" evidence="7">
    <location>
        <begin position="72"/>
        <end position="105"/>
    </location>
</feature>
<proteinExistence type="inferred from homology"/>
<comment type="caution">
    <text evidence="8">The sequence shown here is derived from an EMBL/GenBank/DDBJ whole genome shotgun (WGS) entry which is preliminary data.</text>
</comment>
<evidence type="ECO:0000313" key="8">
    <source>
        <dbReference type="EMBL" id="KAH7571892.1"/>
    </source>
</evidence>
<keyword evidence="6 7" id="KW-0472">Membrane</keyword>
<feature type="transmembrane region" description="Helical" evidence="7">
    <location>
        <begin position="125"/>
        <end position="158"/>
    </location>
</feature>
<organism evidence="8 9">
    <name type="scientific">Xanthoceras sorbifolium</name>
    <dbReference type="NCBI Taxonomy" id="99658"/>
    <lineage>
        <taxon>Eukaryota</taxon>
        <taxon>Viridiplantae</taxon>
        <taxon>Streptophyta</taxon>
        <taxon>Embryophyta</taxon>
        <taxon>Tracheophyta</taxon>
        <taxon>Spermatophyta</taxon>
        <taxon>Magnoliopsida</taxon>
        <taxon>eudicotyledons</taxon>
        <taxon>Gunneridae</taxon>
        <taxon>Pentapetalae</taxon>
        <taxon>rosids</taxon>
        <taxon>malvids</taxon>
        <taxon>Sapindales</taxon>
        <taxon>Sapindaceae</taxon>
        <taxon>Xanthoceroideae</taxon>
        <taxon>Xanthoceras</taxon>
    </lineage>
</organism>
<sequence>MSLKPSAGYGTTTTTVTAAEPTTSLSFFTRAETLTATRRPWRELFDFPNFSCPVSYSDAMSRIRQNASYFRVNYAMVMLFILFASLLWQPVAMIVFIVVFVAWLFFYFARDDPVVVFNQALDDRLVLGVLALVTVLALVFTHVGLNVLVALVVGVIVVGFHASFRRTDDLFLDMEGAAGGGLISVVGSHPVKIFLREACENWRGLFTNMLFLSEACDLDLVGAISVLLFLNLYIVGRGETNTVLQGGHDCSFGDWNGTCLGSIVASREGDICGVANLEYLCSNHSNLILIFRFSVVC</sequence>
<gene>
    <name evidence="8" type="ORF">JRO89_XS04G0163500</name>
</gene>